<dbReference type="InterPro" id="IPR012938">
    <property type="entry name" value="Glc/Sorbosone_DH"/>
</dbReference>
<dbReference type="PANTHER" id="PTHR19328">
    <property type="entry name" value="HEDGEHOG-INTERACTING PROTEIN"/>
    <property type="match status" value="1"/>
</dbReference>
<accession>A0ABX9QLR4</accession>
<evidence type="ECO:0000259" key="2">
    <source>
        <dbReference type="Pfam" id="PF07995"/>
    </source>
</evidence>
<dbReference type="InterPro" id="IPR011042">
    <property type="entry name" value="6-blade_b-propeller_TolB-like"/>
</dbReference>
<dbReference type="Gene3D" id="2.120.10.30">
    <property type="entry name" value="TolB, C-terminal domain"/>
    <property type="match status" value="1"/>
</dbReference>
<feature type="compositionally biased region" description="Low complexity" evidence="1">
    <location>
        <begin position="22"/>
        <end position="33"/>
    </location>
</feature>
<sequence length="896" mass="95228">MPPTWPRRSNDWRSASRSWKPRTAASRRSSGAAIQRQETKPKGVRVRGMRLLLPWLALTLLTALSSQAQTRVPPPAQGSYGVEMEDYILSNALRESTGLAWAPDGSNRLFVTLKDGKALIFQNGVLQPVPFITEDVVTENEQGLVSLVFDPDFTNNHYVYFFATQEGPAIRPVTRILRYTDVEGVGMDRTVIVDNIPANSYHNGGGLAFGPDGLLYFGVGDRGGEGTDDDLTLMASKINRVHKDGTVPTDNPFYDGPGPNNDLIWARGFRNPFRMRFQPGTSHLWVNVAGDRAEQIFRVGPGDHAGWSLYENNQPEGYLKPQVTYNPAGWDEYAFTETGAVRKDGVVTFTVEDAWRPVSSLRQGTRLHLIDVRDPSFNGLAFISGFPSPHTFTVAQPGPDAVSGGGSLRTDWMGYALVGGAFCEGPLFPPEYQGNYFFADFSGNSYRAVLRPDSSVDRVELFLIGMGPFTDMTMGPDGALYALSFWGQIIRVTPLPPGLGLIVSSQDLVIPEGGTKTIMVSLSAPPTKPMTVIAELREEGDFQVSEGRVLGFNATNWSVPQFVTISAAQDADADVDHGTVYFTTYEGFPEGLPGADIRVRTSEDEIQALQLSATSLDLEEGTGGSFTVALAYAPTAPVTLTVARTSGSEDVTVTEGATLTFTPEDGTAPKTVTVATTRDSDSDDDIAVFTVSAPGMEARAVTVTARDVAGVPVITSVPVTEATVGEPYAYSVTAAGRPTPVLTLEQAPEGMTLNAESGLLSWTPPAETTVSVSVRASNGQTPDAVQTFQLRVQSPVAADAGTEPDGGGAIDAGPETDAGPDADAGTVADAGTEVDAGTVADAGTGLDAGTTHDAGTVPDGMEDESGGCGCGATAIPGVLGWWLLAGLVWKPRRARH</sequence>
<feature type="compositionally biased region" description="Low complexity" evidence="1">
    <location>
        <begin position="811"/>
        <end position="833"/>
    </location>
</feature>
<evidence type="ECO:0000313" key="3">
    <source>
        <dbReference type="EMBL" id="RKI11941.1"/>
    </source>
</evidence>
<evidence type="ECO:0000256" key="1">
    <source>
        <dbReference type="SAM" id="MobiDB-lite"/>
    </source>
</evidence>
<comment type="caution">
    <text evidence="3">The sequence shown here is derived from an EMBL/GenBank/DDBJ whole genome shotgun (WGS) entry which is preliminary data.</text>
</comment>
<dbReference type="InterPro" id="IPR013783">
    <property type="entry name" value="Ig-like_fold"/>
</dbReference>
<dbReference type="PANTHER" id="PTHR19328:SF13">
    <property type="entry name" value="HIPL1 PROTEIN"/>
    <property type="match status" value="1"/>
</dbReference>
<feature type="region of interest" description="Disordered" evidence="1">
    <location>
        <begin position="798"/>
        <end position="864"/>
    </location>
</feature>
<dbReference type="EMBL" id="RAWI01000056">
    <property type="protein sequence ID" value="RKI11941.1"/>
    <property type="molecule type" value="Genomic_DNA"/>
</dbReference>
<protein>
    <recommendedName>
        <fullName evidence="2">Glucose/Sorbosone dehydrogenase domain-containing protein</fullName>
    </recommendedName>
</protein>
<dbReference type="Pfam" id="PF07995">
    <property type="entry name" value="GSDH"/>
    <property type="match status" value="1"/>
</dbReference>
<organism evidence="3 4">
    <name type="scientific">Corallococcus praedator</name>
    <dbReference type="NCBI Taxonomy" id="2316724"/>
    <lineage>
        <taxon>Bacteria</taxon>
        <taxon>Pseudomonadati</taxon>
        <taxon>Myxococcota</taxon>
        <taxon>Myxococcia</taxon>
        <taxon>Myxococcales</taxon>
        <taxon>Cystobacterineae</taxon>
        <taxon>Myxococcaceae</taxon>
        <taxon>Corallococcus</taxon>
    </lineage>
</organism>
<dbReference type="SUPFAM" id="SSF49313">
    <property type="entry name" value="Cadherin-like"/>
    <property type="match status" value="1"/>
</dbReference>
<dbReference type="SUPFAM" id="SSF50952">
    <property type="entry name" value="Soluble quinoprotein glucose dehydrogenase"/>
    <property type="match status" value="1"/>
</dbReference>
<feature type="domain" description="Glucose/Sorbosone dehydrogenase" evidence="2">
    <location>
        <begin position="95"/>
        <end position="312"/>
    </location>
</feature>
<proteinExistence type="predicted"/>
<gene>
    <name evidence="3" type="ORF">D7Y13_10340</name>
</gene>
<reference evidence="3 4" key="1">
    <citation type="submission" date="2018-09" db="EMBL/GenBank/DDBJ databases">
        <authorList>
            <person name="Livingstone P.G."/>
            <person name="Whitworth D.E."/>
        </authorList>
    </citation>
    <scope>NUCLEOTIDE SEQUENCE [LARGE SCALE GENOMIC DNA]</scope>
    <source>
        <strain evidence="3 4">CA031B</strain>
    </source>
</reference>
<dbReference type="Proteomes" id="UP000278907">
    <property type="component" value="Unassembled WGS sequence"/>
</dbReference>
<feature type="region of interest" description="Disordered" evidence="1">
    <location>
        <begin position="1"/>
        <end position="42"/>
    </location>
</feature>
<name>A0ABX9QLR4_9BACT</name>
<dbReference type="Gene3D" id="2.60.40.10">
    <property type="entry name" value="Immunoglobulins"/>
    <property type="match status" value="1"/>
</dbReference>
<dbReference type="Pfam" id="PF05345">
    <property type="entry name" value="He_PIG"/>
    <property type="match status" value="1"/>
</dbReference>
<keyword evidence="4" id="KW-1185">Reference proteome</keyword>
<dbReference type="InterPro" id="IPR011041">
    <property type="entry name" value="Quinoprot_gluc/sorb_DH_b-prop"/>
</dbReference>
<dbReference type="InterPro" id="IPR015919">
    <property type="entry name" value="Cadherin-like_sf"/>
</dbReference>
<evidence type="ECO:0000313" key="4">
    <source>
        <dbReference type="Proteomes" id="UP000278907"/>
    </source>
</evidence>